<comment type="caution">
    <text evidence="1">The sequence shown here is derived from an EMBL/GenBank/DDBJ whole genome shotgun (WGS) entry which is preliminary data.</text>
</comment>
<name>A0ACC0XAY8_9ROSI</name>
<keyword evidence="2" id="KW-1185">Reference proteome</keyword>
<reference evidence="2" key="1">
    <citation type="journal article" date="2023" name="G3 (Bethesda)">
        <title>Genome assembly and association tests identify interacting loci associated with vigor, precocity, and sex in interspecific pistachio rootstocks.</title>
        <authorList>
            <person name="Palmer W."/>
            <person name="Jacygrad E."/>
            <person name="Sagayaradj S."/>
            <person name="Cavanaugh K."/>
            <person name="Han R."/>
            <person name="Bertier L."/>
            <person name="Beede B."/>
            <person name="Kafkas S."/>
            <person name="Golino D."/>
            <person name="Preece J."/>
            <person name="Michelmore R."/>
        </authorList>
    </citation>
    <scope>NUCLEOTIDE SEQUENCE [LARGE SCALE GENOMIC DNA]</scope>
</reference>
<accession>A0ACC0XAY8</accession>
<dbReference type="EMBL" id="CM047748">
    <property type="protein sequence ID" value="KAJ0013648.1"/>
    <property type="molecule type" value="Genomic_DNA"/>
</dbReference>
<dbReference type="Proteomes" id="UP001163603">
    <property type="component" value="Chromosome 13"/>
</dbReference>
<proteinExistence type="predicted"/>
<evidence type="ECO:0000313" key="1">
    <source>
        <dbReference type="EMBL" id="KAJ0013648.1"/>
    </source>
</evidence>
<gene>
    <name evidence="1" type="ORF">Pint_21663</name>
</gene>
<protein>
    <submittedName>
        <fullName evidence="1">Uncharacterized protein</fullName>
    </submittedName>
</protein>
<sequence length="91" mass="10254">MNDFNTLVFPSKTPHFCINMPSNYPIMPQTLLPCISHGTPSQCCRIILLKHPTLPNNNTSTTTTRKLLTATILAQIKKTIRAFHQTPSMLF</sequence>
<organism evidence="1 2">
    <name type="scientific">Pistacia integerrima</name>
    <dbReference type="NCBI Taxonomy" id="434235"/>
    <lineage>
        <taxon>Eukaryota</taxon>
        <taxon>Viridiplantae</taxon>
        <taxon>Streptophyta</taxon>
        <taxon>Embryophyta</taxon>
        <taxon>Tracheophyta</taxon>
        <taxon>Spermatophyta</taxon>
        <taxon>Magnoliopsida</taxon>
        <taxon>eudicotyledons</taxon>
        <taxon>Gunneridae</taxon>
        <taxon>Pentapetalae</taxon>
        <taxon>rosids</taxon>
        <taxon>malvids</taxon>
        <taxon>Sapindales</taxon>
        <taxon>Anacardiaceae</taxon>
        <taxon>Pistacia</taxon>
    </lineage>
</organism>
<evidence type="ECO:0000313" key="2">
    <source>
        <dbReference type="Proteomes" id="UP001163603"/>
    </source>
</evidence>